<sequence length="149" mass="16289">MTTRVVLDTNVCLDAFVFDDPRAAALVAAIDAGELEAVTRADCRDEWIAVLGYPALKLDEARRARAAARFDALLRVLPDEAPAARPPRCRDPDDQKFLELAAASGAAVLFSRDAQVLRLARRTVRDGLFAILRPEDWPPPSLSPQAPAR</sequence>
<dbReference type="Pfam" id="PF13470">
    <property type="entry name" value="PIN_3"/>
    <property type="match status" value="1"/>
</dbReference>
<dbReference type="InterPro" id="IPR002716">
    <property type="entry name" value="PIN_dom"/>
</dbReference>
<reference evidence="2 3" key="1">
    <citation type="journal article" date="2024" name="Curr. Microbiol.">
        <title>Luteibacter sahnii sp. nov., A Novel Yellow-Colored Xanthomonadin Pigment Producing Probiotic Bacterium from Healthy Rice Seed Microbiome.</title>
        <authorList>
            <person name="Jaiswal G."/>
            <person name="Rana R."/>
            <person name="Nayak P.K."/>
            <person name="Chouhan R."/>
            <person name="Gandhi S.G."/>
            <person name="Patel H.K."/>
            <person name="Patil P.B."/>
        </authorList>
    </citation>
    <scope>NUCLEOTIDE SEQUENCE [LARGE SCALE GENOMIC DNA]</scope>
    <source>
        <strain evidence="2 3">PPL201</strain>
    </source>
</reference>
<protein>
    <submittedName>
        <fullName evidence="2">Toxin-antitoxin system toxin component, PIN family</fullName>
    </submittedName>
</protein>
<evidence type="ECO:0000313" key="3">
    <source>
        <dbReference type="Proteomes" id="UP001528850"/>
    </source>
</evidence>
<dbReference type="InterPro" id="IPR002850">
    <property type="entry name" value="PIN_toxin-like"/>
</dbReference>
<comment type="caution">
    <text evidence="2">The sequence shown here is derived from an EMBL/GenBank/DDBJ whole genome shotgun (WGS) entry which is preliminary data.</text>
</comment>
<dbReference type="SUPFAM" id="SSF88723">
    <property type="entry name" value="PIN domain-like"/>
    <property type="match status" value="1"/>
</dbReference>
<organism evidence="2 3">
    <name type="scientific">Luteibacter sahnii</name>
    <dbReference type="NCBI Taxonomy" id="3021977"/>
    <lineage>
        <taxon>Bacteria</taxon>
        <taxon>Pseudomonadati</taxon>
        <taxon>Pseudomonadota</taxon>
        <taxon>Gammaproteobacteria</taxon>
        <taxon>Lysobacterales</taxon>
        <taxon>Rhodanobacteraceae</taxon>
        <taxon>Luteibacter</taxon>
    </lineage>
</organism>
<dbReference type="Proteomes" id="UP001528850">
    <property type="component" value="Unassembled WGS sequence"/>
</dbReference>
<dbReference type="PANTHER" id="PTHR34610:SF3">
    <property type="entry name" value="SSL7007 PROTEIN"/>
    <property type="match status" value="1"/>
</dbReference>
<gene>
    <name evidence="2" type="ORF">P3W24_16350</name>
</gene>
<evidence type="ECO:0000259" key="1">
    <source>
        <dbReference type="Pfam" id="PF13470"/>
    </source>
</evidence>
<proteinExistence type="predicted"/>
<name>A0ABT6BEQ6_9GAMM</name>
<dbReference type="PANTHER" id="PTHR34610">
    <property type="entry name" value="SSL7007 PROTEIN"/>
    <property type="match status" value="1"/>
</dbReference>
<evidence type="ECO:0000313" key="2">
    <source>
        <dbReference type="EMBL" id="MDF4026544.1"/>
    </source>
</evidence>
<dbReference type="NCBIfam" id="TIGR00305">
    <property type="entry name" value="putative toxin-antitoxin system toxin component, PIN family"/>
    <property type="match status" value="1"/>
</dbReference>
<accession>A0ABT6BEQ6</accession>
<dbReference type="EMBL" id="JARJJS010000005">
    <property type="protein sequence ID" value="MDF4026544.1"/>
    <property type="molecule type" value="Genomic_DNA"/>
</dbReference>
<dbReference type="InterPro" id="IPR029060">
    <property type="entry name" value="PIN-like_dom_sf"/>
</dbReference>
<feature type="domain" description="PIN" evidence="1">
    <location>
        <begin position="4"/>
        <end position="113"/>
    </location>
</feature>
<keyword evidence="3" id="KW-1185">Reference proteome</keyword>